<dbReference type="SMART" id="SM00647">
    <property type="entry name" value="IBR"/>
    <property type="match status" value="2"/>
</dbReference>
<keyword evidence="13 15" id="KW-0472">Membrane</keyword>
<evidence type="ECO:0000256" key="11">
    <source>
        <dbReference type="ARBA" id="ARBA00022833"/>
    </source>
</evidence>
<sequence>MIPETQNIEEIKSIQRRDSDTILTIQQIVQNLEQESNIRKLPKSLLEQQNQCIFDIKETDQDFKNRQFSVGLKKQQSDNSSDYKNNQVKSFSKRSCRTLEINSQKKIELSSIMEIQQIPNFQQENQFKNKNEEQQNLVEIDNSNDDLEEIICQIQQIDNDLENRRQNIQKFNSFKKQTSHESVQQQENKNNKEDSCPICGIIDVIRIQLLSCEHKFCLNCYKEYLEDKIKNAKINNIPCLEEGCIVKFPEPVIKETVSKQKFDQYLIFKRKLEIENDMNKKWCPAVGCDLYVERNPKSNIVQCHCGTSICFNCGRKAHLGQLCEQAIEEDFRDAINKYSIKYCPGCNAHIQKNAGCNHMTCIQCHYQYCWVCLQHYNQYHYRYWSLKGCAIWSNGRFKTNKIVSNPDRMRWIFFLPRLILFLLRGPLIFFKFLFFASVKSFSKPFQKLNKKISRSRKPKSCFLRSIYFIFVEIIILIIVIIIFPFYLLFYRIFKEFKWLCIKGCAY</sequence>
<dbReference type="PROSITE" id="PS51873">
    <property type="entry name" value="TRIAD"/>
    <property type="match status" value="1"/>
</dbReference>
<evidence type="ECO:0000256" key="14">
    <source>
        <dbReference type="SAM" id="Coils"/>
    </source>
</evidence>
<keyword evidence="5" id="KW-0808">Transferase</keyword>
<comment type="catalytic activity">
    <reaction evidence="1">
        <text>[E2 ubiquitin-conjugating enzyme]-S-ubiquitinyl-L-cysteine + [acceptor protein]-L-lysine = [E2 ubiquitin-conjugating enzyme]-L-cysteine + [acceptor protein]-N(6)-ubiquitinyl-L-lysine.</text>
        <dbReference type="EC" id="2.3.2.31"/>
    </reaction>
</comment>
<dbReference type="FunFam" id="3.30.40.10:FF:000051">
    <property type="entry name" value="RBR-type E3 ubiquitin transferase"/>
    <property type="match status" value="1"/>
</dbReference>
<keyword evidence="6 15" id="KW-0812">Transmembrane</keyword>
<dbReference type="FunFam" id="1.20.120.1750:FF:000064">
    <property type="entry name" value="RBR-type E3 ubiquitin transferase"/>
    <property type="match status" value="1"/>
</dbReference>
<evidence type="ECO:0000256" key="5">
    <source>
        <dbReference type="ARBA" id="ARBA00022679"/>
    </source>
</evidence>
<dbReference type="GO" id="GO:0061630">
    <property type="term" value="F:ubiquitin protein ligase activity"/>
    <property type="evidence" value="ECO:0007669"/>
    <property type="project" value="UniProtKB-EC"/>
</dbReference>
<dbReference type="Pfam" id="PF01485">
    <property type="entry name" value="IBR"/>
    <property type="match status" value="1"/>
</dbReference>
<evidence type="ECO:0000256" key="12">
    <source>
        <dbReference type="ARBA" id="ARBA00022989"/>
    </source>
</evidence>
<evidence type="ECO:0000256" key="13">
    <source>
        <dbReference type="ARBA" id="ARBA00023136"/>
    </source>
</evidence>
<dbReference type="InterPro" id="IPR044066">
    <property type="entry name" value="TRIAD_supradom"/>
</dbReference>
<feature type="coiled-coil region" evidence="14">
    <location>
        <begin position="130"/>
        <end position="167"/>
    </location>
</feature>
<dbReference type="InterPro" id="IPR002867">
    <property type="entry name" value="IBR_dom"/>
</dbReference>
<organism evidence="17 18">
    <name type="scientific">Paramecium sonneborni</name>
    <dbReference type="NCBI Taxonomy" id="65129"/>
    <lineage>
        <taxon>Eukaryota</taxon>
        <taxon>Sar</taxon>
        <taxon>Alveolata</taxon>
        <taxon>Ciliophora</taxon>
        <taxon>Intramacronucleata</taxon>
        <taxon>Oligohymenophorea</taxon>
        <taxon>Peniculida</taxon>
        <taxon>Parameciidae</taxon>
        <taxon>Paramecium</taxon>
    </lineage>
</organism>
<dbReference type="GO" id="GO:0031090">
    <property type="term" value="C:organelle membrane"/>
    <property type="evidence" value="ECO:0007669"/>
    <property type="project" value="UniProtKB-ARBA"/>
</dbReference>
<dbReference type="OrthoDB" id="1431934at2759"/>
<feature type="transmembrane region" description="Helical" evidence="15">
    <location>
        <begin position="462"/>
        <end position="489"/>
    </location>
</feature>
<evidence type="ECO:0000256" key="4">
    <source>
        <dbReference type="ARBA" id="ARBA00012251"/>
    </source>
</evidence>
<proteinExistence type="predicted"/>
<evidence type="ECO:0000256" key="2">
    <source>
        <dbReference type="ARBA" id="ARBA00004167"/>
    </source>
</evidence>
<dbReference type="EMBL" id="CAJJDN010000133">
    <property type="protein sequence ID" value="CAD8121608.1"/>
    <property type="molecule type" value="Genomic_DNA"/>
</dbReference>
<evidence type="ECO:0000313" key="18">
    <source>
        <dbReference type="Proteomes" id="UP000692954"/>
    </source>
</evidence>
<evidence type="ECO:0000256" key="10">
    <source>
        <dbReference type="ARBA" id="ARBA00022786"/>
    </source>
</evidence>
<keyword evidence="7" id="KW-0479">Metal-binding</keyword>
<feature type="domain" description="RING-type" evidence="16">
    <location>
        <begin position="192"/>
        <end position="393"/>
    </location>
</feature>
<keyword evidence="11" id="KW-0862">Zinc</keyword>
<keyword evidence="8" id="KW-0677">Repeat</keyword>
<dbReference type="GO" id="GO:0008270">
    <property type="term" value="F:zinc ion binding"/>
    <property type="evidence" value="ECO:0007669"/>
    <property type="project" value="UniProtKB-KW"/>
</dbReference>
<keyword evidence="9" id="KW-0863">Zinc-finger</keyword>
<dbReference type="CDD" id="cd20335">
    <property type="entry name" value="BRcat_RBR"/>
    <property type="match status" value="1"/>
</dbReference>
<dbReference type="EC" id="2.3.2.31" evidence="4"/>
<comment type="subcellular location">
    <subcellularLocation>
        <location evidence="2">Membrane</location>
        <topology evidence="2">Single-pass membrane protein</topology>
    </subcellularLocation>
</comment>
<name>A0A8S1R127_9CILI</name>
<evidence type="ECO:0000256" key="9">
    <source>
        <dbReference type="ARBA" id="ARBA00022771"/>
    </source>
</evidence>
<evidence type="ECO:0000259" key="16">
    <source>
        <dbReference type="PROSITE" id="PS51873"/>
    </source>
</evidence>
<keyword evidence="10" id="KW-0833">Ubl conjugation pathway</keyword>
<evidence type="ECO:0000256" key="15">
    <source>
        <dbReference type="SAM" id="Phobius"/>
    </source>
</evidence>
<dbReference type="Proteomes" id="UP000692954">
    <property type="component" value="Unassembled WGS sequence"/>
</dbReference>
<evidence type="ECO:0000313" key="17">
    <source>
        <dbReference type="EMBL" id="CAD8121608.1"/>
    </source>
</evidence>
<feature type="transmembrane region" description="Helical" evidence="15">
    <location>
        <begin position="418"/>
        <end position="441"/>
    </location>
</feature>
<keyword evidence="18" id="KW-1185">Reference proteome</keyword>
<comment type="caution">
    <text evidence="17">The sequence shown here is derived from an EMBL/GenBank/DDBJ whole genome shotgun (WGS) entry which is preliminary data.</text>
</comment>
<evidence type="ECO:0000256" key="1">
    <source>
        <dbReference type="ARBA" id="ARBA00001798"/>
    </source>
</evidence>
<reference evidence="17" key="1">
    <citation type="submission" date="2021-01" db="EMBL/GenBank/DDBJ databases">
        <authorList>
            <consortium name="Genoscope - CEA"/>
            <person name="William W."/>
        </authorList>
    </citation>
    <scope>NUCLEOTIDE SEQUENCE</scope>
</reference>
<dbReference type="InterPro" id="IPR031127">
    <property type="entry name" value="E3_UB_ligase_RBR"/>
</dbReference>
<comment type="pathway">
    <text evidence="3">Protein modification; protein ubiquitination.</text>
</comment>
<dbReference type="Pfam" id="PF22191">
    <property type="entry name" value="IBR_1"/>
    <property type="match status" value="1"/>
</dbReference>
<accession>A0A8S1R127</accession>
<evidence type="ECO:0000256" key="3">
    <source>
        <dbReference type="ARBA" id="ARBA00004906"/>
    </source>
</evidence>
<keyword evidence="12 15" id="KW-1133">Transmembrane helix</keyword>
<dbReference type="InterPro" id="IPR017907">
    <property type="entry name" value="Znf_RING_CS"/>
</dbReference>
<dbReference type="GO" id="GO:0016567">
    <property type="term" value="P:protein ubiquitination"/>
    <property type="evidence" value="ECO:0007669"/>
    <property type="project" value="InterPro"/>
</dbReference>
<dbReference type="PROSITE" id="PS00518">
    <property type="entry name" value="ZF_RING_1"/>
    <property type="match status" value="1"/>
</dbReference>
<evidence type="ECO:0000256" key="8">
    <source>
        <dbReference type="ARBA" id="ARBA00022737"/>
    </source>
</evidence>
<dbReference type="AlphaFoldDB" id="A0A8S1R127"/>
<gene>
    <name evidence="17" type="ORF">PSON_ATCC_30995.1.T1330078</name>
</gene>
<dbReference type="PANTHER" id="PTHR11685">
    <property type="entry name" value="RBR FAMILY RING FINGER AND IBR DOMAIN-CONTAINING"/>
    <property type="match status" value="1"/>
</dbReference>
<keyword evidence="14" id="KW-0175">Coiled coil</keyword>
<evidence type="ECO:0000256" key="6">
    <source>
        <dbReference type="ARBA" id="ARBA00022692"/>
    </source>
</evidence>
<protein>
    <recommendedName>
        <fullName evidence="4">RBR-type E3 ubiquitin transferase</fullName>
        <ecNumber evidence="4">2.3.2.31</ecNumber>
    </recommendedName>
</protein>
<dbReference type="GO" id="GO:0005737">
    <property type="term" value="C:cytoplasm"/>
    <property type="evidence" value="ECO:0007669"/>
    <property type="project" value="UniProtKB-ARBA"/>
</dbReference>
<evidence type="ECO:0000256" key="7">
    <source>
        <dbReference type="ARBA" id="ARBA00022723"/>
    </source>
</evidence>